<dbReference type="Proteomes" id="UP000320776">
    <property type="component" value="Plasmid pSPTER"/>
</dbReference>
<protein>
    <submittedName>
        <fullName evidence="1">Uncharacterized protein</fullName>
    </submittedName>
</protein>
<proteinExistence type="predicted"/>
<dbReference type="KEGG" id="sted:SPTER_49190"/>
<dbReference type="OrthoDB" id="1674647at2"/>
<name>A0A517E1F7_9FIRM</name>
<dbReference type="EMBL" id="CP036260">
    <property type="protein sequence ID" value="QDR83428.1"/>
    <property type="molecule type" value="Genomic_DNA"/>
</dbReference>
<dbReference type="AlphaFoldDB" id="A0A517E1F7"/>
<evidence type="ECO:0000313" key="1">
    <source>
        <dbReference type="EMBL" id="QDR83428.1"/>
    </source>
</evidence>
<keyword evidence="1" id="KW-0614">Plasmid</keyword>
<evidence type="ECO:0000313" key="2">
    <source>
        <dbReference type="Proteomes" id="UP000320776"/>
    </source>
</evidence>
<gene>
    <name evidence="1" type="ORF">SPTER_49190</name>
</gene>
<organism evidence="1 2">
    <name type="scientific">Sporomusa termitida</name>
    <dbReference type="NCBI Taxonomy" id="2377"/>
    <lineage>
        <taxon>Bacteria</taxon>
        <taxon>Bacillati</taxon>
        <taxon>Bacillota</taxon>
        <taxon>Negativicutes</taxon>
        <taxon>Selenomonadales</taxon>
        <taxon>Sporomusaceae</taxon>
        <taxon>Sporomusa</taxon>
    </lineage>
</organism>
<dbReference type="RefSeq" id="WP_144353112.1">
    <property type="nucleotide sequence ID" value="NZ_CP036260.1"/>
</dbReference>
<sequence length="388" mass="42516">MPAAEDTDCRQAAGWINMGLIDWFANLFVKESKHYVYAPVTSDVEKIEFKEGQHYFRLRLAEMFLKNDRKLFRKYVPVVSSVVSVQFGANAAQELPSVAGPLALNLNESSLGKGVQLNYSLTNLVPYRGGNVSISAALLAYVNKDYFPSFLTLANSISSLLTIGQLSATLKVVDSAVSALSELLAGGDKDIHLVYHNEHAGTDNLGGSSLHNGYFAVIGADGGKFDMNKLIVKNSQLYFGDDLQAAKPLTGYDYMLFSVEAALYRDDFRYFAEYNSLLYAALEKGMTNRGEGDAVIRAGMLAIFKSDDLTYVDKTRVAAALKAEYEERLSLLDKLKSPLIKDEHWLHDRVLAINPEATGKKIAPVLANDQLDDAAIADTIVTMVVKGG</sequence>
<geneLocation type="plasmid" evidence="2">
    <name>pspter</name>
</geneLocation>
<keyword evidence="2" id="KW-1185">Reference proteome</keyword>
<reference evidence="1 2" key="1">
    <citation type="submission" date="2019-02" db="EMBL/GenBank/DDBJ databases">
        <title>Closed genome of Sporomusa termitida DSM 4440.</title>
        <authorList>
            <person name="Poehlein A."/>
            <person name="Daniel R."/>
        </authorList>
    </citation>
    <scope>NUCLEOTIDE SEQUENCE [LARGE SCALE GENOMIC DNA]</scope>
    <source>
        <strain evidence="1 2">DSM 4440</strain>
        <plasmid evidence="2">pspter</plasmid>
    </source>
</reference>
<accession>A0A517E1F7</accession>